<evidence type="ECO:0000313" key="4">
    <source>
        <dbReference type="EMBL" id="KAL2323243.1"/>
    </source>
</evidence>
<dbReference type="Pfam" id="PF16561">
    <property type="entry name" value="AMPK1_CBM"/>
    <property type="match status" value="1"/>
</dbReference>
<sequence length="607" mass="66788">MGSVWVCYFPSCTTLPCRHRECMLSPTHLLQPSTTLSLRTRASQSTTARTRTRRTRRVKSDAEICSDIREFLASVGLPEDHIPSTKELLLHGWNDLANIVRRRGHKQIQELLTRNSLHADFGDGLSAETSLDGVSAFENPLTGQNDKVDFLVNDVGGLAEFSSGSVYVDSSSSFDEGAFVIEEALVNSSVEDGLSEVKDHDEVVNDVTEGNFYPAEDIIADDDRDSSGEGLYPDFGGQSSIMPTEISGEEPFVTVSSGNSEGEDSTMGETVGEITLSLTESHSITSFNDSDINTGDKEISHLESLIEQKDLDALEGLDDGNDDIAEDVVATSEVTATTWENLSGGNGLDSSGHSADISSANLETLANLSLKEKVANFIQNGDLDPVEGTHSTEDTNVMAQGNSLTSEQVVPSEALNLDQPLWDDHLPHEDLTHYDKGKDTEAPKVQNQSEINHLKFMLYQKELELSRLKEQIEKEKLALSVLQTKAEEEISKARKLISEKDVELHVAEESLSGLKEVQIEFCGDGDDVEVAGSFNGWQHQIKMDPQPLTRDIDLGGSRTSKVWSAILWLYPGVYEIKFVVDGKWKTDPQRESVKRGHICNNILRVDR</sequence>
<accession>A0ABD1LIG6</accession>
<feature type="compositionally biased region" description="Basic and acidic residues" evidence="2">
    <location>
        <begin position="422"/>
        <end position="442"/>
    </location>
</feature>
<evidence type="ECO:0000256" key="2">
    <source>
        <dbReference type="SAM" id="MobiDB-lite"/>
    </source>
</evidence>
<dbReference type="InterPro" id="IPR013783">
    <property type="entry name" value="Ig-like_fold"/>
</dbReference>
<organism evidence="4 5">
    <name type="scientific">Flemingia macrophylla</name>
    <dbReference type="NCBI Taxonomy" id="520843"/>
    <lineage>
        <taxon>Eukaryota</taxon>
        <taxon>Viridiplantae</taxon>
        <taxon>Streptophyta</taxon>
        <taxon>Embryophyta</taxon>
        <taxon>Tracheophyta</taxon>
        <taxon>Spermatophyta</taxon>
        <taxon>Magnoliopsida</taxon>
        <taxon>eudicotyledons</taxon>
        <taxon>Gunneridae</taxon>
        <taxon>Pentapetalae</taxon>
        <taxon>rosids</taxon>
        <taxon>fabids</taxon>
        <taxon>Fabales</taxon>
        <taxon>Fabaceae</taxon>
        <taxon>Papilionoideae</taxon>
        <taxon>50 kb inversion clade</taxon>
        <taxon>NPAAA clade</taxon>
        <taxon>indigoferoid/millettioid clade</taxon>
        <taxon>Phaseoleae</taxon>
        <taxon>Flemingia</taxon>
    </lineage>
</organism>
<reference evidence="4 5" key="1">
    <citation type="submission" date="2024-08" db="EMBL/GenBank/DDBJ databases">
        <title>Insights into the chromosomal genome structure of Flemingia macrophylla.</title>
        <authorList>
            <person name="Ding Y."/>
            <person name="Zhao Y."/>
            <person name="Bi W."/>
            <person name="Wu M."/>
            <person name="Zhao G."/>
            <person name="Gong Y."/>
            <person name="Li W."/>
            <person name="Zhang P."/>
        </authorList>
    </citation>
    <scope>NUCLEOTIDE SEQUENCE [LARGE SCALE GENOMIC DNA]</scope>
    <source>
        <strain evidence="4">DYQJB</strain>
        <tissue evidence="4">Leaf</tissue>
    </source>
</reference>
<dbReference type="GO" id="GO:0009507">
    <property type="term" value="C:chloroplast"/>
    <property type="evidence" value="ECO:0007669"/>
    <property type="project" value="UniProtKB-ARBA"/>
</dbReference>
<dbReference type="InterPro" id="IPR032640">
    <property type="entry name" value="AMPK1_CBM"/>
</dbReference>
<keyword evidence="5" id="KW-1185">Reference proteome</keyword>
<dbReference type="AlphaFoldDB" id="A0ABD1LIG6"/>
<feature type="domain" description="AMP-activated protein kinase glycogen-binding" evidence="3">
    <location>
        <begin position="517"/>
        <end position="605"/>
    </location>
</feature>
<dbReference type="InterPro" id="IPR014756">
    <property type="entry name" value="Ig_E-set"/>
</dbReference>
<dbReference type="PANTHER" id="PTHR47434:SF2">
    <property type="entry name" value="PROTEIN PTST HOMOLOG 3, CHLOROPLASTIC"/>
    <property type="match status" value="1"/>
</dbReference>
<keyword evidence="1" id="KW-0175">Coiled coil</keyword>
<gene>
    <name evidence="4" type="ORF">Fmac_027622</name>
</gene>
<dbReference type="SUPFAM" id="SSF81296">
    <property type="entry name" value="E set domains"/>
    <property type="match status" value="1"/>
</dbReference>
<evidence type="ECO:0000313" key="5">
    <source>
        <dbReference type="Proteomes" id="UP001603857"/>
    </source>
</evidence>
<dbReference type="PANTHER" id="PTHR47434">
    <property type="entry name" value="PROTEIN PTST HOMOLOG 3, CHLOROPLASTIC"/>
    <property type="match status" value="1"/>
</dbReference>
<protein>
    <recommendedName>
        <fullName evidence="3">AMP-activated protein kinase glycogen-binding domain-containing protein</fullName>
    </recommendedName>
</protein>
<feature type="coiled-coil region" evidence="1">
    <location>
        <begin position="458"/>
        <end position="485"/>
    </location>
</feature>
<evidence type="ECO:0000256" key="1">
    <source>
        <dbReference type="SAM" id="Coils"/>
    </source>
</evidence>
<dbReference type="CDD" id="cd02859">
    <property type="entry name" value="E_set_AMPKbeta_like_N"/>
    <property type="match status" value="1"/>
</dbReference>
<dbReference type="Gene3D" id="2.60.40.10">
    <property type="entry name" value="Immunoglobulins"/>
    <property type="match status" value="1"/>
</dbReference>
<evidence type="ECO:0000259" key="3">
    <source>
        <dbReference type="Pfam" id="PF16561"/>
    </source>
</evidence>
<proteinExistence type="predicted"/>
<name>A0ABD1LIG6_9FABA</name>
<dbReference type="EMBL" id="JBGMDY010000009">
    <property type="protein sequence ID" value="KAL2323243.1"/>
    <property type="molecule type" value="Genomic_DNA"/>
</dbReference>
<feature type="region of interest" description="Disordered" evidence="2">
    <location>
        <begin position="420"/>
        <end position="445"/>
    </location>
</feature>
<comment type="caution">
    <text evidence="4">The sequence shown here is derived from an EMBL/GenBank/DDBJ whole genome shotgun (WGS) entry which is preliminary data.</text>
</comment>
<dbReference type="Proteomes" id="UP001603857">
    <property type="component" value="Unassembled WGS sequence"/>
</dbReference>